<feature type="binding site" evidence="2">
    <location>
        <position position="40"/>
    </location>
    <ligand>
        <name>CoA</name>
        <dbReference type="ChEBI" id="CHEBI:57287"/>
    </ligand>
</feature>
<keyword evidence="3" id="KW-0460">Magnesium</keyword>
<evidence type="ECO:0000313" key="6">
    <source>
        <dbReference type="EMBL" id="GGQ93042.1"/>
    </source>
</evidence>
<keyword evidence="3" id="KW-0479">Metal-binding</keyword>
<keyword evidence="7" id="KW-1185">Reference proteome</keyword>
<gene>
    <name evidence="6" type="ORF">GCM10010280_45930</name>
</gene>
<dbReference type="Proteomes" id="UP000656732">
    <property type="component" value="Unassembled WGS sequence"/>
</dbReference>
<organism evidence="6 7">
    <name type="scientific">Streptomyces pilosus</name>
    <dbReference type="NCBI Taxonomy" id="28893"/>
    <lineage>
        <taxon>Bacteria</taxon>
        <taxon>Bacillati</taxon>
        <taxon>Actinomycetota</taxon>
        <taxon>Actinomycetes</taxon>
        <taxon>Kitasatosporales</taxon>
        <taxon>Streptomycetaceae</taxon>
        <taxon>Streptomyces</taxon>
    </lineage>
</organism>
<evidence type="ECO:0000256" key="2">
    <source>
        <dbReference type="PIRSR" id="PIRSR603542-1"/>
    </source>
</evidence>
<dbReference type="Gene3D" id="3.90.470.20">
    <property type="entry name" value="4'-phosphopantetheinyl transferase domain"/>
    <property type="match status" value="1"/>
</dbReference>
<evidence type="ECO:0000259" key="4">
    <source>
        <dbReference type="Pfam" id="PF01648"/>
    </source>
</evidence>
<evidence type="ECO:0000313" key="7">
    <source>
        <dbReference type="Proteomes" id="UP000656732"/>
    </source>
</evidence>
<keyword evidence="1 6" id="KW-0808">Transferase</keyword>
<dbReference type="PANTHER" id="PTHR38096">
    <property type="entry name" value="ENTEROBACTIN SYNTHASE COMPONENT D"/>
    <property type="match status" value="1"/>
</dbReference>
<dbReference type="InterPro" id="IPR008278">
    <property type="entry name" value="4-PPantetheinyl_Trfase_dom"/>
</dbReference>
<accession>A0A918BVU3</accession>
<feature type="binding site" evidence="2">
    <location>
        <position position="151"/>
    </location>
    <ligand>
        <name>CoA</name>
        <dbReference type="ChEBI" id="CHEBI:57287"/>
    </ligand>
</feature>
<feature type="binding site" evidence="2">
    <location>
        <begin position="84"/>
        <end position="85"/>
    </location>
    <ligand>
        <name>CoA</name>
        <dbReference type="ChEBI" id="CHEBI:57287"/>
    </ligand>
</feature>
<dbReference type="GO" id="GO:0005886">
    <property type="term" value="C:plasma membrane"/>
    <property type="evidence" value="ECO:0007669"/>
    <property type="project" value="TreeGrafter"/>
</dbReference>
<dbReference type="InterPro" id="IPR003542">
    <property type="entry name" value="Enbac_synth_compD-like"/>
</dbReference>
<reference evidence="6" key="2">
    <citation type="submission" date="2020-09" db="EMBL/GenBank/DDBJ databases">
        <authorList>
            <person name="Sun Q."/>
            <person name="Ohkuma M."/>
        </authorList>
    </citation>
    <scope>NUCLEOTIDE SEQUENCE</scope>
    <source>
        <strain evidence="6">JCM 4403</strain>
    </source>
</reference>
<comment type="caution">
    <text evidence="6">The sequence shown here is derived from an EMBL/GenBank/DDBJ whole genome shotgun (WGS) entry which is preliminary data.</text>
</comment>
<dbReference type="InterPro" id="IPR037143">
    <property type="entry name" value="4-PPantetheinyl_Trfase_dom_sf"/>
</dbReference>
<protein>
    <submittedName>
        <fullName evidence="6">4'-phosphopantetheinyl transferase</fullName>
    </submittedName>
</protein>
<name>A0A918BVU3_9ACTN</name>
<evidence type="ECO:0000256" key="1">
    <source>
        <dbReference type="ARBA" id="ARBA00022679"/>
    </source>
</evidence>
<dbReference type="Pfam" id="PF17837">
    <property type="entry name" value="4PPT_N"/>
    <property type="match status" value="1"/>
</dbReference>
<reference evidence="6" key="1">
    <citation type="journal article" date="2014" name="Int. J. Syst. Evol. Microbiol.">
        <title>Complete genome sequence of Corynebacterium casei LMG S-19264T (=DSM 44701T), isolated from a smear-ripened cheese.</title>
        <authorList>
            <consortium name="US DOE Joint Genome Institute (JGI-PGF)"/>
            <person name="Walter F."/>
            <person name="Albersmeier A."/>
            <person name="Kalinowski J."/>
            <person name="Ruckert C."/>
        </authorList>
    </citation>
    <scope>NUCLEOTIDE SEQUENCE</scope>
    <source>
        <strain evidence="6">JCM 4403</strain>
    </source>
</reference>
<feature type="domain" description="4'-phosphopantetheinyl transferase N-terminal" evidence="5">
    <location>
        <begin position="28"/>
        <end position="93"/>
    </location>
</feature>
<dbReference type="GO" id="GO:0008897">
    <property type="term" value="F:holo-[acyl-carrier-protein] synthase activity"/>
    <property type="evidence" value="ECO:0007669"/>
    <property type="project" value="InterPro"/>
</dbReference>
<dbReference type="EMBL" id="BMTU01000009">
    <property type="protein sequence ID" value="GGQ93042.1"/>
    <property type="molecule type" value="Genomic_DNA"/>
</dbReference>
<proteinExistence type="predicted"/>
<feature type="binding site" evidence="2">
    <location>
        <position position="48"/>
    </location>
    <ligand>
        <name>CoA</name>
        <dbReference type="ChEBI" id="CHEBI:57287"/>
    </ligand>
</feature>
<sequence length="231" mass="24561">MIGDLLPQTVVTVEAYGDEGADAPLYPEEEALIRRAVLKRRREFTAVRSCARRAMEKLGVPPRAVLPGERGAPRWPEGLTGSMTHCQGYCAAALVRAGDLASVGIDAEVHGPLPEGVLPSVALPQETERIAALAGEVPSVHWDRLLFSAKEAVYKAWFPLTGKWLDFEEADIDLFPDDGETARGGFRAALLVPGPLVGGRRVSHFSGRWAAGDGLIATAIAVPHGGAPPVS</sequence>
<dbReference type="Pfam" id="PF01648">
    <property type="entry name" value="ACPS"/>
    <property type="match status" value="1"/>
</dbReference>
<dbReference type="GO" id="GO:0000287">
    <property type="term" value="F:magnesium ion binding"/>
    <property type="evidence" value="ECO:0007669"/>
    <property type="project" value="InterPro"/>
</dbReference>
<dbReference type="PRINTS" id="PR01399">
    <property type="entry name" value="ENTSNTHTASED"/>
</dbReference>
<feature type="binding site" evidence="3">
    <location>
        <position position="107"/>
    </location>
    <ligand>
        <name>Mg(2+)</name>
        <dbReference type="ChEBI" id="CHEBI:18420"/>
    </ligand>
</feature>
<dbReference type="SUPFAM" id="SSF56214">
    <property type="entry name" value="4'-phosphopantetheinyl transferase"/>
    <property type="match status" value="1"/>
</dbReference>
<evidence type="ECO:0000259" key="5">
    <source>
        <dbReference type="Pfam" id="PF17837"/>
    </source>
</evidence>
<feature type="binding site" evidence="2">
    <location>
        <position position="155"/>
    </location>
    <ligand>
        <name>CoA</name>
        <dbReference type="ChEBI" id="CHEBI:57287"/>
    </ligand>
</feature>
<feature type="binding site" evidence="3">
    <location>
        <position position="108"/>
    </location>
    <ligand>
        <name>Mg(2+)</name>
        <dbReference type="ChEBI" id="CHEBI:18420"/>
    </ligand>
</feature>
<dbReference type="GO" id="GO:0009366">
    <property type="term" value="C:enterobactin synthetase complex"/>
    <property type="evidence" value="ECO:0007669"/>
    <property type="project" value="InterPro"/>
</dbReference>
<feature type="binding site" evidence="3">
    <location>
        <position position="106"/>
    </location>
    <ligand>
        <name>Mg(2+)</name>
        <dbReference type="ChEBI" id="CHEBI:18420"/>
    </ligand>
</feature>
<dbReference type="RefSeq" id="WP_189559860.1">
    <property type="nucleotide sequence ID" value="NZ_BMTE01000002.1"/>
</dbReference>
<dbReference type="InterPro" id="IPR041354">
    <property type="entry name" value="4PPT_N"/>
</dbReference>
<comment type="cofactor">
    <cofactor evidence="3">
        <name>Mg(2+)</name>
        <dbReference type="ChEBI" id="CHEBI:18420"/>
    </cofactor>
</comment>
<evidence type="ECO:0000256" key="3">
    <source>
        <dbReference type="PIRSR" id="PIRSR603542-2"/>
    </source>
</evidence>
<feature type="binding site" evidence="2">
    <location>
        <position position="165"/>
    </location>
    <ligand>
        <name>CoA</name>
        <dbReference type="ChEBI" id="CHEBI:57287"/>
    </ligand>
</feature>
<feature type="binding site" evidence="2">
    <location>
        <position position="106"/>
    </location>
    <ligand>
        <name>CoA</name>
        <dbReference type="ChEBI" id="CHEBI:57287"/>
    </ligand>
</feature>
<dbReference type="PANTHER" id="PTHR38096:SF1">
    <property type="entry name" value="ENTEROBACTIN SYNTHASE COMPONENT D"/>
    <property type="match status" value="1"/>
</dbReference>
<dbReference type="AlphaFoldDB" id="A0A918BVU3"/>
<dbReference type="GO" id="GO:0009239">
    <property type="term" value="P:enterobactin biosynthetic process"/>
    <property type="evidence" value="ECO:0007669"/>
    <property type="project" value="InterPro"/>
</dbReference>
<feature type="domain" description="4'-phosphopantetheinyl transferase" evidence="4">
    <location>
        <begin position="102"/>
        <end position="183"/>
    </location>
</feature>